<keyword evidence="3" id="KW-1185">Reference proteome</keyword>
<proteinExistence type="predicted"/>
<organism evidence="2 3">
    <name type="scientific">Rangifer tarandus platyrhynchus</name>
    <name type="common">Svalbard reindeer</name>
    <dbReference type="NCBI Taxonomy" id="3082113"/>
    <lineage>
        <taxon>Eukaryota</taxon>
        <taxon>Metazoa</taxon>
        <taxon>Chordata</taxon>
        <taxon>Craniata</taxon>
        <taxon>Vertebrata</taxon>
        <taxon>Euteleostomi</taxon>
        <taxon>Mammalia</taxon>
        <taxon>Eutheria</taxon>
        <taxon>Laurasiatheria</taxon>
        <taxon>Artiodactyla</taxon>
        <taxon>Ruminantia</taxon>
        <taxon>Pecora</taxon>
        <taxon>Cervidae</taxon>
        <taxon>Odocoileinae</taxon>
        <taxon>Rangifer</taxon>
    </lineage>
</organism>
<evidence type="ECO:0000313" key="3">
    <source>
        <dbReference type="Proteomes" id="UP001176941"/>
    </source>
</evidence>
<evidence type="ECO:0000256" key="1">
    <source>
        <dbReference type="SAM" id="MobiDB-lite"/>
    </source>
</evidence>
<sequence>MEEKAHEHTARWQHPHATQKALTKNQTCWFLDLGLPGPHISCQDPLSMEFSRKDHWSGAPSPTPETEPVSPVSPALVSRFFTTEPPGKPVTSNKYIEISQDLCCSVLE</sequence>
<evidence type="ECO:0000313" key="2">
    <source>
        <dbReference type="EMBL" id="CAI9153448.1"/>
    </source>
</evidence>
<reference evidence="2" key="1">
    <citation type="submission" date="2023-04" db="EMBL/GenBank/DDBJ databases">
        <authorList>
            <consortium name="ELIXIR-Norway"/>
        </authorList>
    </citation>
    <scope>NUCLEOTIDE SEQUENCE [LARGE SCALE GENOMIC DNA]</scope>
</reference>
<feature type="region of interest" description="Disordered" evidence="1">
    <location>
        <begin position="52"/>
        <end position="72"/>
    </location>
</feature>
<dbReference type="EMBL" id="OX459946">
    <property type="protein sequence ID" value="CAI9153448.1"/>
    <property type="molecule type" value="Genomic_DNA"/>
</dbReference>
<name>A0ABN8XWM4_RANTA</name>
<protein>
    <submittedName>
        <fullName evidence="2">Uncharacterized protein</fullName>
    </submittedName>
</protein>
<dbReference type="Proteomes" id="UP001176941">
    <property type="component" value="Chromosome 10"/>
</dbReference>
<gene>
    <name evidence="2" type="ORF">MRATA1EN1_LOCUS2410</name>
</gene>
<accession>A0ABN8XWM4</accession>